<feature type="region of interest" description="Disordered" evidence="1">
    <location>
        <begin position="1"/>
        <end position="40"/>
    </location>
</feature>
<accession>A0AB39Y296</accession>
<sequence>MDAALGDHGRDLGHYDEDDYARGAHDLMSGPRPPGVREKESWLEGKVDFDSSIRRDGSATNANAERYWNEQQGLEQ</sequence>
<proteinExistence type="predicted"/>
<dbReference type="AlphaFoldDB" id="A0AB39Y296"/>
<dbReference type="EMBL" id="CP165727">
    <property type="protein sequence ID" value="XDV64097.1"/>
    <property type="molecule type" value="Genomic_DNA"/>
</dbReference>
<dbReference type="RefSeq" id="WP_369777859.1">
    <property type="nucleotide sequence ID" value="NZ_CP165727.1"/>
</dbReference>
<reference evidence="2" key="1">
    <citation type="submission" date="2024-08" db="EMBL/GenBank/DDBJ databases">
        <authorList>
            <person name="Yu S.T."/>
        </authorList>
    </citation>
    <scope>NUCLEOTIDE SEQUENCE</scope>
    <source>
        <strain evidence="2">R33</strain>
    </source>
</reference>
<feature type="region of interest" description="Disordered" evidence="1">
    <location>
        <begin position="52"/>
        <end position="76"/>
    </location>
</feature>
<feature type="compositionally biased region" description="Polar residues" evidence="1">
    <location>
        <begin position="58"/>
        <end position="76"/>
    </location>
</feature>
<name>A0AB39Y296_9ACTN</name>
<feature type="compositionally biased region" description="Basic and acidic residues" evidence="1">
    <location>
        <begin position="1"/>
        <end position="25"/>
    </location>
</feature>
<evidence type="ECO:0000313" key="2">
    <source>
        <dbReference type="EMBL" id="XDV64097.1"/>
    </source>
</evidence>
<protein>
    <submittedName>
        <fullName evidence="2">Uncharacterized protein</fullName>
    </submittedName>
</protein>
<gene>
    <name evidence="2" type="ORF">AB5J51_14705</name>
</gene>
<evidence type="ECO:0000256" key="1">
    <source>
        <dbReference type="SAM" id="MobiDB-lite"/>
    </source>
</evidence>
<organism evidence="2">
    <name type="scientific">Streptomyces sp. R33</name>
    <dbReference type="NCBI Taxonomy" id="3238629"/>
    <lineage>
        <taxon>Bacteria</taxon>
        <taxon>Bacillati</taxon>
        <taxon>Actinomycetota</taxon>
        <taxon>Actinomycetes</taxon>
        <taxon>Kitasatosporales</taxon>
        <taxon>Streptomycetaceae</taxon>
        <taxon>Streptomyces</taxon>
    </lineage>
</organism>